<dbReference type="GO" id="GO:0004714">
    <property type="term" value="F:transmembrane receptor protein tyrosine kinase activity"/>
    <property type="evidence" value="ECO:0007669"/>
    <property type="project" value="UniProtKB-EC"/>
</dbReference>
<evidence type="ECO:0000259" key="12">
    <source>
        <dbReference type="SMART" id="SM00219"/>
    </source>
</evidence>
<comment type="catalytic activity">
    <reaction evidence="9">
        <text>L-tyrosyl-[protein] + ATP = O-phospho-L-tyrosyl-[protein] + ADP + H(+)</text>
        <dbReference type="Rhea" id="RHEA:10596"/>
        <dbReference type="Rhea" id="RHEA-COMP:10136"/>
        <dbReference type="Rhea" id="RHEA-COMP:20101"/>
        <dbReference type="ChEBI" id="CHEBI:15378"/>
        <dbReference type="ChEBI" id="CHEBI:30616"/>
        <dbReference type="ChEBI" id="CHEBI:46858"/>
        <dbReference type="ChEBI" id="CHEBI:61978"/>
        <dbReference type="ChEBI" id="CHEBI:456216"/>
        <dbReference type="EC" id="2.7.10.1"/>
    </reaction>
</comment>
<evidence type="ECO:0000256" key="1">
    <source>
        <dbReference type="ARBA" id="ARBA00004479"/>
    </source>
</evidence>
<evidence type="ECO:0000256" key="6">
    <source>
        <dbReference type="ARBA" id="ARBA00022840"/>
    </source>
</evidence>
<evidence type="ECO:0000256" key="11">
    <source>
        <dbReference type="SAM" id="Phobius"/>
    </source>
</evidence>
<comment type="subcellular location">
    <subcellularLocation>
        <location evidence="1">Membrane</location>
        <topology evidence="1">Single-pass type I membrane protein</topology>
    </subcellularLocation>
</comment>
<reference evidence="13" key="1">
    <citation type="submission" date="2021-12" db="EMBL/GenBank/DDBJ databases">
        <authorList>
            <person name="King R."/>
        </authorList>
    </citation>
    <scope>NUCLEOTIDE SEQUENCE</scope>
</reference>
<dbReference type="EMBL" id="LR824016">
    <property type="protein sequence ID" value="CAH0584071.1"/>
    <property type="molecule type" value="Genomic_DNA"/>
</dbReference>
<dbReference type="SUPFAM" id="SSF53822">
    <property type="entry name" value="Periplasmic binding protein-like I"/>
    <property type="match status" value="1"/>
</dbReference>
<evidence type="ECO:0000256" key="7">
    <source>
        <dbReference type="ARBA" id="ARBA00022989"/>
    </source>
</evidence>
<keyword evidence="14" id="KW-1185">Reference proteome</keyword>
<evidence type="ECO:0000256" key="4">
    <source>
        <dbReference type="ARBA" id="ARBA00022737"/>
    </source>
</evidence>
<dbReference type="PROSITE" id="PS00109">
    <property type="entry name" value="PROTEIN_KINASE_TYR"/>
    <property type="match status" value="1"/>
</dbReference>
<dbReference type="AlphaFoldDB" id="A0A9P0BMN9"/>
<dbReference type="Pfam" id="PF01094">
    <property type="entry name" value="ANF_receptor"/>
    <property type="match status" value="1"/>
</dbReference>
<accession>A0A9P0BMN9</accession>
<dbReference type="PANTHER" id="PTHR24416">
    <property type="entry name" value="TYROSINE-PROTEIN KINASE RECEPTOR"/>
    <property type="match status" value="1"/>
</dbReference>
<keyword evidence="4" id="KW-0677">Repeat</keyword>
<dbReference type="InterPro" id="IPR011009">
    <property type="entry name" value="Kinase-like_dom_sf"/>
</dbReference>
<organism evidence="13 14">
    <name type="scientific">Chrysodeixis includens</name>
    <name type="common">Soybean looper</name>
    <name type="synonym">Pseudoplusia includens</name>
    <dbReference type="NCBI Taxonomy" id="689277"/>
    <lineage>
        <taxon>Eukaryota</taxon>
        <taxon>Metazoa</taxon>
        <taxon>Ecdysozoa</taxon>
        <taxon>Arthropoda</taxon>
        <taxon>Hexapoda</taxon>
        <taxon>Insecta</taxon>
        <taxon>Pterygota</taxon>
        <taxon>Neoptera</taxon>
        <taxon>Endopterygota</taxon>
        <taxon>Lepidoptera</taxon>
        <taxon>Glossata</taxon>
        <taxon>Ditrysia</taxon>
        <taxon>Noctuoidea</taxon>
        <taxon>Noctuidae</taxon>
        <taxon>Plusiinae</taxon>
        <taxon>Chrysodeixis</taxon>
    </lineage>
</organism>
<keyword evidence="6 10" id="KW-0067">ATP-binding</keyword>
<dbReference type="SMART" id="SM00219">
    <property type="entry name" value="TyrKc"/>
    <property type="match status" value="1"/>
</dbReference>
<dbReference type="GO" id="GO:0005886">
    <property type="term" value="C:plasma membrane"/>
    <property type="evidence" value="ECO:0007669"/>
    <property type="project" value="TreeGrafter"/>
</dbReference>
<dbReference type="InterPro" id="IPR028082">
    <property type="entry name" value="Peripla_BP_I"/>
</dbReference>
<dbReference type="CDD" id="cd00192">
    <property type="entry name" value="PTKc"/>
    <property type="match status" value="1"/>
</dbReference>
<feature type="transmembrane region" description="Helical" evidence="11">
    <location>
        <begin position="571"/>
        <end position="591"/>
    </location>
</feature>
<protein>
    <recommendedName>
        <fullName evidence="12">Tyrosine-protein kinase catalytic domain-containing protein</fullName>
    </recommendedName>
</protein>
<dbReference type="PANTHER" id="PTHR24416:SF525">
    <property type="entry name" value="INSULIN-LIKE RECEPTOR"/>
    <property type="match status" value="1"/>
</dbReference>
<keyword evidence="5 10" id="KW-0547">Nucleotide-binding</keyword>
<dbReference type="InterPro" id="IPR050122">
    <property type="entry name" value="RTK"/>
</dbReference>
<feature type="domain" description="Tyrosine-protein kinase catalytic" evidence="12">
    <location>
        <begin position="631"/>
        <end position="911"/>
    </location>
</feature>
<evidence type="ECO:0000313" key="14">
    <source>
        <dbReference type="Proteomes" id="UP001154114"/>
    </source>
</evidence>
<dbReference type="Gene3D" id="3.40.50.2300">
    <property type="match status" value="1"/>
</dbReference>
<dbReference type="GO" id="GO:0005524">
    <property type="term" value="F:ATP binding"/>
    <property type="evidence" value="ECO:0007669"/>
    <property type="project" value="UniProtKB-UniRule"/>
</dbReference>
<dbReference type="InterPro" id="IPR001828">
    <property type="entry name" value="ANF_lig-bd_rcpt"/>
</dbReference>
<proteinExistence type="predicted"/>
<evidence type="ECO:0000256" key="5">
    <source>
        <dbReference type="ARBA" id="ARBA00022741"/>
    </source>
</evidence>
<dbReference type="Proteomes" id="UP001154114">
    <property type="component" value="Chromosome 13"/>
</dbReference>
<gene>
    <name evidence="13" type="ORF">CINC_LOCUS2325</name>
</gene>
<dbReference type="InterPro" id="IPR008266">
    <property type="entry name" value="Tyr_kinase_AS"/>
</dbReference>
<evidence type="ECO:0000256" key="3">
    <source>
        <dbReference type="ARBA" id="ARBA00022729"/>
    </source>
</evidence>
<dbReference type="InterPro" id="IPR001245">
    <property type="entry name" value="Ser-Thr/Tyr_kinase_cat_dom"/>
</dbReference>
<evidence type="ECO:0000256" key="8">
    <source>
        <dbReference type="ARBA" id="ARBA00023136"/>
    </source>
</evidence>
<dbReference type="GO" id="GO:0007169">
    <property type="term" value="P:cell surface receptor protein tyrosine kinase signaling pathway"/>
    <property type="evidence" value="ECO:0007669"/>
    <property type="project" value="TreeGrafter"/>
</dbReference>
<dbReference type="SUPFAM" id="SSF56112">
    <property type="entry name" value="Protein kinase-like (PK-like)"/>
    <property type="match status" value="1"/>
</dbReference>
<keyword evidence="7 11" id="KW-1133">Transmembrane helix</keyword>
<evidence type="ECO:0000256" key="10">
    <source>
        <dbReference type="PROSITE-ProRule" id="PRU10141"/>
    </source>
</evidence>
<keyword evidence="2 11" id="KW-0812">Transmembrane</keyword>
<dbReference type="Gene3D" id="1.10.510.10">
    <property type="entry name" value="Transferase(Phosphotransferase) domain 1"/>
    <property type="match status" value="1"/>
</dbReference>
<dbReference type="InterPro" id="IPR017441">
    <property type="entry name" value="Protein_kinase_ATP_BS"/>
</dbReference>
<dbReference type="InterPro" id="IPR020635">
    <property type="entry name" value="Tyr_kinase_cat_dom"/>
</dbReference>
<dbReference type="PROSITE" id="PS00107">
    <property type="entry name" value="PROTEIN_KINASE_ATP"/>
    <property type="match status" value="1"/>
</dbReference>
<dbReference type="OrthoDB" id="4062651at2759"/>
<dbReference type="Gene3D" id="3.30.200.20">
    <property type="entry name" value="Phosphorylase Kinase, domain 1"/>
    <property type="match status" value="1"/>
</dbReference>
<keyword evidence="8 11" id="KW-0472">Membrane</keyword>
<feature type="binding site" evidence="10">
    <location>
        <position position="663"/>
    </location>
    <ligand>
        <name>ATP</name>
        <dbReference type="ChEBI" id="CHEBI:30616"/>
    </ligand>
</feature>
<dbReference type="GO" id="GO:0043235">
    <property type="term" value="C:receptor complex"/>
    <property type="evidence" value="ECO:0007669"/>
    <property type="project" value="TreeGrafter"/>
</dbReference>
<keyword evidence="3" id="KW-0732">Signal</keyword>
<evidence type="ECO:0000256" key="2">
    <source>
        <dbReference type="ARBA" id="ARBA00022692"/>
    </source>
</evidence>
<evidence type="ECO:0000256" key="9">
    <source>
        <dbReference type="ARBA" id="ARBA00051243"/>
    </source>
</evidence>
<sequence length="935" mass="104296">MISMCFCCRSSELGEIAVYGAHESMALLNDLVQVAASAGVRLLPHVLDRATLTRFIRTANHSFLFIDYSFWHWEPNVCKLFCLPLESESTCPKELLQDPVTPINFADVNLWESNEENFIDMELPFLVSSLSLKTILEQEGKSMSIEESACAWVVDTTSKTSLLRNTQIYEPLVFFCEDDPDTVEYSKTLNFVQYYLFSLYKQNFVLSRWVIVVKEQLINCSDPNSLIKNIYQLSHGINKVSVVGVIAAGEVGVANAASLVSNFHWPLLLVDTVPVLPFGYTNGPAAMWRVSGRPRHLALALQRFVHDSGWTRLAVLSQPTPLAAELYAEIRDGATFTHREYQIPTRPTIREAENYLHLLSTKVRVVFVNADTETAVVIMAAAIKLKMSFAEGYVWIFREWPVATAKTTVLTVSFWARGVMSAPEWLQPVLRKMRTLWPNQVWPARALAFVDALLSLAIGRFGHPLSDPEIHRAVTTMNFDEKLEQMSIQSFNHVLQYKKAAMEENFVFVDEWHGDKFTRLAAWRVNASQPSMRAAVRGPYKRPEHLPRDDGDRSRCLARAGDDFEPDCYDAVWTSTLLLLLALVAAALVMYRRVLRRRAARVLNEQESEMRARHHHVAATLTAYLVKREAVELREKLGTGNFGNVRLAYLRLPPDNSRSVAAKELHASAAPAEESEFLREACTIASFNHKHVVRLVGVCISGGPPLVLMELALFGDLLGYLRARRHLAEGAECASQESPVSVEEAAHVSGEALTRLVREAAAALTYLGSRGVVHRDVRAANCLVDARRSLKLADFGMARETTAGADGAPEYACRRRAMFPVLWMAPESLAHGVFSAASDVWALGVLVLEVVTLGARPYGSMSPLRVLEYVAAGGCPPLPLDASPHTRGLTRLCWQREAVRRPSAAEIHAYLAERPQALRAAVFEPPEADDGKFVQ</sequence>
<name>A0A9P0BMN9_CHRIL</name>
<dbReference type="PRINTS" id="PR00109">
    <property type="entry name" value="TYRKINASE"/>
</dbReference>
<dbReference type="Pfam" id="PF07714">
    <property type="entry name" value="PK_Tyr_Ser-Thr"/>
    <property type="match status" value="1"/>
</dbReference>
<evidence type="ECO:0000313" key="13">
    <source>
        <dbReference type="EMBL" id="CAH0584071.1"/>
    </source>
</evidence>